<dbReference type="EMBL" id="FTOA01000013">
    <property type="protein sequence ID" value="SIT19679.1"/>
    <property type="molecule type" value="Genomic_DNA"/>
</dbReference>
<evidence type="ECO:0000313" key="1">
    <source>
        <dbReference type="EMBL" id="SIT19679.1"/>
    </source>
</evidence>
<evidence type="ECO:0000313" key="2">
    <source>
        <dbReference type="Proteomes" id="UP000185678"/>
    </source>
</evidence>
<dbReference type="Proteomes" id="UP000185678">
    <property type="component" value="Unassembled WGS sequence"/>
</dbReference>
<dbReference type="SUPFAM" id="SSF75708">
    <property type="entry name" value="Chemotaxis phosphatase CheZ"/>
    <property type="match status" value="1"/>
</dbReference>
<accession>A0A1N7QAE1</accession>
<name>A0A1N7QAE1_9PROT</name>
<protein>
    <submittedName>
        <fullName evidence="1">Uncharacterized protein</fullName>
    </submittedName>
</protein>
<gene>
    <name evidence="1" type="ORF">SAMN05421779_11310</name>
</gene>
<keyword evidence="2" id="KW-1185">Reference proteome</keyword>
<organism evidence="1 2">
    <name type="scientific">Insolitispirillum peregrinum</name>
    <dbReference type="NCBI Taxonomy" id="80876"/>
    <lineage>
        <taxon>Bacteria</taxon>
        <taxon>Pseudomonadati</taxon>
        <taxon>Pseudomonadota</taxon>
        <taxon>Alphaproteobacteria</taxon>
        <taxon>Rhodospirillales</taxon>
        <taxon>Novispirillaceae</taxon>
        <taxon>Insolitispirillum</taxon>
    </lineage>
</organism>
<dbReference type="Gene3D" id="1.10.287.500">
    <property type="entry name" value="Helix hairpin bin"/>
    <property type="match status" value="1"/>
</dbReference>
<reference evidence="1 2" key="1">
    <citation type="submission" date="2017-01" db="EMBL/GenBank/DDBJ databases">
        <authorList>
            <person name="Mah S.A."/>
            <person name="Swanson W.J."/>
            <person name="Moy G.W."/>
            <person name="Vacquier V.D."/>
        </authorList>
    </citation>
    <scope>NUCLEOTIDE SEQUENCE [LARGE SCALE GENOMIC DNA]</scope>
    <source>
        <strain evidence="1 2">DSM 11589</strain>
    </source>
</reference>
<dbReference type="AlphaFoldDB" id="A0A1N7QAE1"/>
<sequence length="88" mass="9753">MNRILGLVELLLASAPDRVTHARLEGILEACAFQDLAGQRLTKVGRLLRYLREKASPGDELSAHVPPTSDGLTQEQVDLLLRGRRLPR</sequence>
<proteinExistence type="predicted"/>